<proteinExistence type="predicted"/>
<organism evidence="2 3">
    <name type="scientific">Streptomyces galbus</name>
    <dbReference type="NCBI Taxonomy" id="33898"/>
    <lineage>
        <taxon>Bacteria</taxon>
        <taxon>Bacillati</taxon>
        <taxon>Actinomycetota</taxon>
        <taxon>Actinomycetes</taxon>
        <taxon>Kitasatosporales</taxon>
        <taxon>Streptomycetaceae</taxon>
        <taxon>Streptomyces</taxon>
    </lineage>
</organism>
<feature type="compositionally biased region" description="Low complexity" evidence="1">
    <location>
        <begin position="44"/>
        <end position="67"/>
    </location>
</feature>
<evidence type="ECO:0000256" key="1">
    <source>
        <dbReference type="SAM" id="MobiDB-lite"/>
    </source>
</evidence>
<feature type="region of interest" description="Disordered" evidence="1">
    <location>
        <begin position="1"/>
        <end position="67"/>
    </location>
</feature>
<dbReference type="AlphaFoldDB" id="A0A4U5X2I3"/>
<evidence type="ECO:0000313" key="3">
    <source>
        <dbReference type="Proteomes" id="UP000308632"/>
    </source>
</evidence>
<sequence length="67" mass="7029">MSDASTTQALSAGAQEVTGHGRHRGPVSSHDGDTAPRGRHRKPAQQGQQSQQSQQAQAVQQRAEAAV</sequence>
<evidence type="ECO:0000313" key="2">
    <source>
        <dbReference type="EMBL" id="TKT09248.1"/>
    </source>
</evidence>
<feature type="compositionally biased region" description="Polar residues" evidence="1">
    <location>
        <begin position="1"/>
        <end position="10"/>
    </location>
</feature>
<reference evidence="2 3" key="1">
    <citation type="submission" date="2019-04" db="EMBL/GenBank/DDBJ databases">
        <title>Streptomyces lasaliensis sp.nov., an Actinomycete isolated from soil which produces the polyether antibiotic lasalocid.</title>
        <authorList>
            <person name="Erwin G."/>
            <person name="Haber C."/>
        </authorList>
    </citation>
    <scope>NUCLEOTIDE SEQUENCE [LARGE SCALE GENOMIC DNA]</scope>
    <source>
        <strain evidence="2 3">DSM 40089</strain>
    </source>
</reference>
<dbReference type="EMBL" id="SZPR01000011">
    <property type="protein sequence ID" value="TKT09248.1"/>
    <property type="molecule type" value="Genomic_DNA"/>
</dbReference>
<gene>
    <name evidence="2" type="ORF">E4U92_11300</name>
</gene>
<dbReference type="Proteomes" id="UP000308632">
    <property type="component" value="Unassembled WGS sequence"/>
</dbReference>
<name>A0A4U5X2I3_STRGB</name>
<comment type="caution">
    <text evidence="2">The sequence shown here is derived from an EMBL/GenBank/DDBJ whole genome shotgun (WGS) entry which is preliminary data.</text>
</comment>
<accession>A0A4U5X2I3</accession>
<dbReference type="RefSeq" id="WP_137300204.1">
    <property type="nucleotide sequence ID" value="NZ_BMVD01000002.1"/>
</dbReference>
<protein>
    <submittedName>
        <fullName evidence="2">Uncharacterized protein</fullName>
    </submittedName>
</protein>